<dbReference type="AlphaFoldDB" id="A0ABD5T782"/>
<dbReference type="PANTHER" id="PTHR30153:SF2">
    <property type="entry name" value="REPLICATIVE DNA HELICASE"/>
    <property type="match status" value="1"/>
</dbReference>
<dbReference type="Gene3D" id="3.40.50.300">
    <property type="entry name" value="P-loop containing nucleotide triphosphate hydrolases"/>
    <property type="match status" value="1"/>
</dbReference>
<dbReference type="SUPFAM" id="SSF52540">
    <property type="entry name" value="P-loop containing nucleoside triphosphate hydrolases"/>
    <property type="match status" value="1"/>
</dbReference>
<feature type="domain" description="SF4 helicase" evidence="1">
    <location>
        <begin position="1"/>
        <end position="119"/>
    </location>
</feature>
<dbReference type="InterPro" id="IPR027417">
    <property type="entry name" value="P-loop_NTPase"/>
</dbReference>
<evidence type="ECO:0000313" key="3">
    <source>
        <dbReference type="Proteomes" id="UP001596443"/>
    </source>
</evidence>
<accession>A0ABD5T782</accession>
<protein>
    <submittedName>
        <fullName evidence="2">DnaB-like helicase C-terminal domain-containing protein</fullName>
    </submittedName>
</protein>
<proteinExistence type="predicted"/>
<keyword evidence="3" id="KW-1185">Reference proteome</keyword>
<gene>
    <name evidence="2" type="ORF">ACFQFD_03085</name>
</gene>
<dbReference type="PROSITE" id="PS51199">
    <property type="entry name" value="SF4_HELICASE"/>
    <property type="match status" value="1"/>
</dbReference>
<dbReference type="InterPro" id="IPR007694">
    <property type="entry name" value="DNA_helicase_DnaB-like_C"/>
</dbReference>
<evidence type="ECO:0000313" key="2">
    <source>
        <dbReference type="EMBL" id="MFC6785006.1"/>
    </source>
</evidence>
<organism evidence="2 3">
    <name type="scientific">Halobaculum halobium</name>
    <dbReference type="NCBI Taxonomy" id="3032281"/>
    <lineage>
        <taxon>Archaea</taxon>
        <taxon>Methanobacteriati</taxon>
        <taxon>Methanobacteriota</taxon>
        <taxon>Stenosarchaea group</taxon>
        <taxon>Halobacteria</taxon>
        <taxon>Halobacteriales</taxon>
        <taxon>Haloferacaceae</taxon>
        <taxon>Halobaculum</taxon>
    </lineage>
</organism>
<sequence>MIGVRGQPDRRLQIEEITRQFKVLTNELNIPIVLLSQLSRGVENRQDKQPVLSDLRESGSIEQDSNAIGFLWNSDRQDEKSDIRTVTLTIAKNREGALGSIDFRFSRQSCSLRWRIEMSYPTMTLKEFNEYMQEGHYQYSLFVILQLDEAVEYFKKANKPMLV</sequence>
<comment type="caution">
    <text evidence="2">The sequence shown here is derived from an EMBL/GenBank/DDBJ whole genome shotgun (WGS) entry which is preliminary data.</text>
</comment>
<name>A0ABD5T782_9EURY</name>
<dbReference type="EMBL" id="JBHSWX010000009">
    <property type="protein sequence ID" value="MFC6785006.1"/>
    <property type="molecule type" value="Genomic_DNA"/>
</dbReference>
<dbReference type="Pfam" id="PF03796">
    <property type="entry name" value="DnaB_C"/>
    <property type="match status" value="1"/>
</dbReference>
<dbReference type="PANTHER" id="PTHR30153">
    <property type="entry name" value="REPLICATIVE DNA HELICASE DNAB"/>
    <property type="match status" value="1"/>
</dbReference>
<evidence type="ECO:0000259" key="1">
    <source>
        <dbReference type="PROSITE" id="PS51199"/>
    </source>
</evidence>
<dbReference type="Proteomes" id="UP001596443">
    <property type="component" value="Unassembled WGS sequence"/>
</dbReference>
<dbReference type="RefSeq" id="WP_390214492.1">
    <property type="nucleotide sequence ID" value="NZ_JBHSWX010000009.1"/>
</dbReference>
<reference evidence="2 3" key="1">
    <citation type="journal article" date="2019" name="Int. J. Syst. Evol. Microbiol.">
        <title>The Global Catalogue of Microorganisms (GCM) 10K type strain sequencing project: providing services to taxonomists for standard genome sequencing and annotation.</title>
        <authorList>
            <consortium name="The Broad Institute Genomics Platform"/>
            <consortium name="The Broad Institute Genome Sequencing Center for Infectious Disease"/>
            <person name="Wu L."/>
            <person name="Ma J."/>
        </authorList>
    </citation>
    <scope>NUCLEOTIDE SEQUENCE [LARGE SCALE GENOMIC DNA]</scope>
    <source>
        <strain evidence="2 3">SYNS20</strain>
    </source>
</reference>